<reference evidence="2 3" key="1">
    <citation type="journal article" date="2012" name="Science">
        <title>The Paleozoic origin of enzymatic lignin decomposition reconstructed from 31 fungal genomes.</title>
        <authorList>
            <person name="Floudas D."/>
            <person name="Binder M."/>
            <person name="Riley R."/>
            <person name="Barry K."/>
            <person name="Blanchette R.A."/>
            <person name="Henrissat B."/>
            <person name="Martinez A.T."/>
            <person name="Otillar R."/>
            <person name="Spatafora J.W."/>
            <person name="Yadav J.S."/>
            <person name="Aerts A."/>
            <person name="Benoit I."/>
            <person name="Boyd A."/>
            <person name="Carlson A."/>
            <person name="Copeland A."/>
            <person name="Coutinho P.M."/>
            <person name="de Vries R.P."/>
            <person name="Ferreira P."/>
            <person name="Findley K."/>
            <person name="Foster B."/>
            <person name="Gaskell J."/>
            <person name="Glotzer D."/>
            <person name="Gorecki P."/>
            <person name="Heitman J."/>
            <person name="Hesse C."/>
            <person name="Hori C."/>
            <person name="Igarashi K."/>
            <person name="Jurgens J.A."/>
            <person name="Kallen N."/>
            <person name="Kersten P."/>
            <person name="Kohler A."/>
            <person name="Kuees U."/>
            <person name="Kumar T.K.A."/>
            <person name="Kuo A."/>
            <person name="LaButti K."/>
            <person name="Larrondo L.F."/>
            <person name="Lindquist E."/>
            <person name="Ling A."/>
            <person name="Lombard V."/>
            <person name="Lucas S."/>
            <person name="Lundell T."/>
            <person name="Martin R."/>
            <person name="McLaughlin D.J."/>
            <person name="Morgenstern I."/>
            <person name="Morin E."/>
            <person name="Murat C."/>
            <person name="Nagy L.G."/>
            <person name="Nolan M."/>
            <person name="Ohm R.A."/>
            <person name="Patyshakuliyeva A."/>
            <person name="Rokas A."/>
            <person name="Ruiz-Duenas F.J."/>
            <person name="Sabat G."/>
            <person name="Salamov A."/>
            <person name="Samejima M."/>
            <person name="Schmutz J."/>
            <person name="Slot J.C."/>
            <person name="St John F."/>
            <person name="Stenlid J."/>
            <person name="Sun H."/>
            <person name="Sun S."/>
            <person name="Syed K."/>
            <person name="Tsang A."/>
            <person name="Wiebenga A."/>
            <person name="Young D."/>
            <person name="Pisabarro A."/>
            <person name="Eastwood D.C."/>
            <person name="Martin F."/>
            <person name="Cullen D."/>
            <person name="Grigoriev I.V."/>
            <person name="Hibbett D.S."/>
        </authorList>
    </citation>
    <scope>NUCLEOTIDE SEQUENCE [LARGE SCALE GENOMIC DNA]</scope>
    <source>
        <strain evidence="2 3">MD-104</strain>
    </source>
</reference>
<sequence length="252" mass="28569">MEILHSKLTILANRNIILKDFMQVWHYFTMSQLCQYLLFNQMLHDGPIDLNTFVLTSGYETFRMLWAEDLQCLQQFLEFDMITNTTIVHGLPLPQGFFDPPAKPQDEEWDGLTCEQITMATNLAWYVAKELELQQAAKARNYTLHEERCHEKKLACAHTDSDDVSLHIPKVSQHTQAAATMLPIMVRMTPMVTSPVTLNGLLDPPEELPEVTATASTAVVPASIIHPTHLLDDRFTKEHSTKGKAPMDAPKP</sequence>
<evidence type="ECO:0000313" key="2">
    <source>
        <dbReference type="EMBL" id="PCH33280.1"/>
    </source>
</evidence>
<organism evidence="2 3">
    <name type="scientific">Wolfiporia cocos (strain MD-104)</name>
    <name type="common">Brown rot fungus</name>
    <dbReference type="NCBI Taxonomy" id="742152"/>
    <lineage>
        <taxon>Eukaryota</taxon>
        <taxon>Fungi</taxon>
        <taxon>Dikarya</taxon>
        <taxon>Basidiomycota</taxon>
        <taxon>Agaricomycotina</taxon>
        <taxon>Agaricomycetes</taxon>
        <taxon>Polyporales</taxon>
        <taxon>Phaeolaceae</taxon>
        <taxon>Wolfiporia</taxon>
    </lineage>
</organism>
<protein>
    <submittedName>
        <fullName evidence="2">Uncharacterized protein</fullName>
    </submittedName>
</protein>
<dbReference type="EMBL" id="KB467831">
    <property type="protein sequence ID" value="PCH33280.1"/>
    <property type="molecule type" value="Genomic_DNA"/>
</dbReference>
<evidence type="ECO:0000313" key="3">
    <source>
        <dbReference type="Proteomes" id="UP000218811"/>
    </source>
</evidence>
<name>A0A2H3ITH6_WOLCO</name>
<gene>
    <name evidence="2" type="ORF">WOLCODRAFT_147380</name>
</gene>
<evidence type="ECO:0000256" key="1">
    <source>
        <dbReference type="SAM" id="MobiDB-lite"/>
    </source>
</evidence>
<accession>A0A2H3ITH6</accession>
<dbReference type="Proteomes" id="UP000218811">
    <property type="component" value="Unassembled WGS sequence"/>
</dbReference>
<proteinExistence type="predicted"/>
<feature type="region of interest" description="Disordered" evidence="1">
    <location>
        <begin position="233"/>
        <end position="252"/>
    </location>
</feature>
<dbReference type="AlphaFoldDB" id="A0A2H3ITH6"/>
<keyword evidence="3" id="KW-1185">Reference proteome</keyword>